<dbReference type="InterPro" id="IPR016947">
    <property type="entry name" value="UCP030140"/>
</dbReference>
<reference evidence="2" key="1">
    <citation type="submission" date="2016-10" db="EMBL/GenBank/DDBJ databases">
        <authorList>
            <person name="Varghese N."/>
            <person name="Submissions S."/>
        </authorList>
    </citation>
    <scope>NUCLEOTIDE SEQUENCE [LARGE SCALE GENOMIC DNA]</scope>
    <source>
        <strain evidence="2">DSM 4771</strain>
    </source>
</reference>
<evidence type="ECO:0000313" key="2">
    <source>
        <dbReference type="Proteomes" id="UP000199225"/>
    </source>
</evidence>
<dbReference type="RefSeq" id="WP_093194807.1">
    <property type="nucleotide sequence ID" value="NZ_FNEV01000015.1"/>
</dbReference>
<organism evidence="1 2">
    <name type="scientific">Salimicrobium halophilum</name>
    <dbReference type="NCBI Taxonomy" id="86666"/>
    <lineage>
        <taxon>Bacteria</taxon>
        <taxon>Bacillati</taxon>
        <taxon>Bacillota</taxon>
        <taxon>Bacilli</taxon>
        <taxon>Bacillales</taxon>
        <taxon>Bacillaceae</taxon>
        <taxon>Salimicrobium</taxon>
    </lineage>
</organism>
<keyword evidence="2" id="KW-1185">Reference proteome</keyword>
<dbReference type="AlphaFoldDB" id="A0A1G8WET1"/>
<gene>
    <name evidence="1" type="ORF">SAMN04490247_3162</name>
</gene>
<accession>A0A1G8WET1</accession>
<dbReference type="PIRSF" id="PIRSF030140">
    <property type="entry name" value="UCP030140"/>
    <property type="match status" value="1"/>
</dbReference>
<dbReference type="CDD" id="cd11527">
    <property type="entry name" value="NTP-PPase_dUTPase"/>
    <property type="match status" value="1"/>
</dbReference>
<dbReference type="Proteomes" id="UP000199225">
    <property type="component" value="Unassembled WGS sequence"/>
</dbReference>
<dbReference type="OrthoDB" id="5506143at2"/>
<sequence>MNLTELYEIQGGLDYHIRDRKGLQDEDLMKEKVLALYVELGELANEWRRFKFWSEDQTPRRQKMLEEYADCFSFILSLGLEGVIPMEASETGAFEAETITQQFNALFRQLSAFDDLKSKRNYIILFDLFRGLGKMLCFTEEEIETAYKTKNLENHLRQRNGY</sequence>
<dbReference type="InterPro" id="IPR014871">
    <property type="entry name" value="dUTPase/dCTP_pyrophosphatase"/>
</dbReference>
<dbReference type="Pfam" id="PF08761">
    <property type="entry name" value="dUTPase_2"/>
    <property type="match status" value="1"/>
</dbReference>
<evidence type="ECO:0000313" key="1">
    <source>
        <dbReference type="EMBL" id="SDJ76792.1"/>
    </source>
</evidence>
<dbReference type="EMBL" id="FNEV01000015">
    <property type="protein sequence ID" value="SDJ76792.1"/>
    <property type="molecule type" value="Genomic_DNA"/>
</dbReference>
<proteinExistence type="predicted"/>
<dbReference type="STRING" id="86666.SAMN04490247_3162"/>
<name>A0A1G8WET1_9BACI</name>
<dbReference type="SUPFAM" id="SSF101386">
    <property type="entry name" value="all-alpha NTP pyrophosphatases"/>
    <property type="match status" value="1"/>
</dbReference>
<dbReference type="Gene3D" id="1.10.4010.10">
    <property type="entry name" value="Type II deoxyuridine triphosphatase"/>
    <property type="match status" value="1"/>
</dbReference>
<protein>
    <submittedName>
        <fullName evidence="1">Dimeric dUTPase, all-alpha-NTP-PPase (MazG) superfamily</fullName>
    </submittedName>
</protein>